<gene>
    <name evidence="1" type="ORF">AMORRO_LOCUS3876</name>
</gene>
<reference evidence="1" key="1">
    <citation type="submission" date="2021-06" db="EMBL/GenBank/DDBJ databases">
        <authorList>
            <person name="Kallberg Y."/>
            <person name="Tangrot J."/>
            <person name="Rosling A."/>
        </authorList>
    </citation>
    <scope>NUCLEOTIDE SEQUENCE</scope>
    <source>
        <strain evidence="1">CL551</strain>
    </source>
</reference>
<sequence>EIMYNIVRSARGSKVEELLDAARLNDEIFYNFTEEILNLVTECDSDY</sequence>
<dbReference type="AlphaFoldDB" id="A0A9N8ZZM2"/>
<name>A0A9N8ZZM2_9GLOM</name>
<evidence type="ECO:0000313" key="2">
    <source>
        <dbReference type="Proteomes" id="UP000789342"/>
    </source>
</evidence>
<organism evidence="1 2">
    <name type="scientific">Acaulospora morrowiae</name>
    <dbReference type="NCBI Taxonomy" id="94023"/>
    <lineage>
        <taxon>Eukaryota</taxon>
        <taxon>Fungi</taxon>
        <taxon>Fungi incertae sedis</taxon>
        <taxon>Mucoromycota</taxon>
        <taxon>Glomeromycotina</taxon>
        <taxon>Glomeromycetes</taxon>
        <taxon>Diversisporales</taxon>
        <taxon>Acaulosporaceae</taxon>
        <taxon>Acaulospora</taxon>
    </lineage>
</organism>
<comment type="caution">
    <text evidence="1">The sequence shown here is derived from an EMBL/GenBank/DDBJ whole genome shotgun (WGS) entry which is preliminary data.</text>
</comment>
<accession>A0A9N8ZZM2</accession>
<proteinExistence type="predicted"/>
<keyword evidence="2" id="KW-1185">Reference proteome</keyword>
<dbReference type="Proteomes" id="UP000789342">
    <property type="component" value="Unassembled WGS sequence"/>
</dbReference>
<feature type="non-terminal residue" evidence="1">
    <location>
        <position position="1"/>
    </location>
</feature>
<protein>
    <submittedName>
        <fullName evidence="1">17329_t:CDS:1</fullName>
    </submittedName>
</protein>
<dbReference type="OrthoDB" id="18412at2759"/>
<dbReference type="EMBL" id="CAJVPV010001971">
    <property type="protein sequence ID" value="CAG8514129.1"/>
    <property type="molecule type" value="Genomic_DNA"/>
</dbReference>
<evidence type="ECO:0000313" key="1">
    <source>
        <dbReference type="EMBL" id="CAG8514129.1"/>
    </source>
</evidence>